<evidence type="ECO:0000313" key="3">
    <source>
        <dbReference type="Proteomes" id="UP000286576"/>
    </source>
</evidence>
<keyword evidence="3" id="KW-1185">Reference proteome</keyword>
<dbReference type="EMBL" id="QXFL01000007">
    <property type="protein sequence ID" value="RIV84262.1"/>
    <property type="molecule type" value="Genomic_DNA"/>
</dbReference>
<sequence>MVEPGDPIERRGEYRTLIAAFAIWAVHFTTCYGAVLVFPEQQIARWIAIVAMIAAAGALVGWGLRLGKPRSPFALGALGLAMSGVVFGTFPAFVG</sequence>
<gene>
    <name evidence="2" type="ORF">D2V07_14745</name>
</gene>
<feature type="transmembrane region" description="Helical" evidence="1">
    <location>
        <begin position="73"/>
        <end position="94"/>
    </location>
</feature>
<feature type="transmembrane region" description="Helical" evidence="1">
    <location>
        <begin position="17"/>
        <end position="37"/>
    </location>
</feature>
<dbReference type="Proteomes" id="UP000286576">
    <property type="component" value="Unassembled WGS sequence"/>
</dbReference>
<organism evidence="2 3">
    <name type="scientific">Aurantiacibacter zhengii</name>
    <dbReference type="NCBI Taxonomy" id="2307003"/>
    <lineage>
        <taxon>Bacteria</taxon>
        <taxon>Pseudomonadati</taxon>
        <taxon>Pseudomonadota</taxon>
        <taxon>Alphaproteobacteria</taxon>
        <taxon>Sphingomonadales</taxon>
        <taxon>Erythrobacteraceae</taxon>
        <taxon>Aurantiacibacter</taxon>
    </lineage>
</organism>
<evidence type="ECO:0008006" key="4">
    <source>
        <dbReference type="Google" id="ProtNLM"/>
    </source>
</evidence>
<proteinExistence type="predicted"/>
<keyword evidence="1" id="KW-0472">Membrane</keyword>
<dbReference type="RefSeq" id="WP_119587715.1">
    <property type="nucleotide sequence ID" value="NZ_CAWODQ010000027.1"/>
</dbReference>
<protein>
    <recommendedName>
        <fullName evidence="4">DUF3649 domain-containing protein</fullName>
    </recommendedName>
</protein>
<reference evidence="2 3" key="1">
    <citation type="submission" date="2018-08" db="EMBL/GenBank/DDBJ databases">
        <title>Erythrobacter zhengii sp.nov., a bacterium isolated from deep-sea sediment.</title>
        <authorList>
            <person name="Fang C."/>
            <person name="Wu Y.-H."/>
            <person name="Sun C."/>
            <person name="Wang H."/>
            <person name="Cheng H."/>
            <person name="Meng F.-X."/>
            <person name="Wang C.-S."/>
            <person name="Xu X.-W."/>
        </authorList>
    </citation>
    <scope>NUCLEOTIDE SEQUENCE [LARGE SCALE GENOMIC DNA]</scope>
    <source>
        <strain evidence="2 3">V18</strain>
    </source>
</reference>
<dbReference type="AlphaFoldDB" id="A0A418NPM8"/>
<feature type="transmembrane region" description="Helical" evidence="1">
    <location>
        <begin position="43"/>
        <end position="64"/>
    </location>
</feature>
<evidence type="ECO:0000256" key="1">
    <source>
        <dbReference type="SAM" id="Phobius"/>
    </source>
</evidence>
<keyword evidence="1" id="KW-1133">Transmembrane helix</keyword>
<comment type="caution">
    <text evidence="2">The sequence shown here is derived from an EMBL/GenBank/DDBJ whole genome shotgun (WGS) entry which is preliminary data.</text>
</comment>
<name>A0A418NPM8_9SPHN</name>
<accession>A0A418NPM8</accession>
<keyword evidence="1" id="KW-0812">Transmembrane</keyword>
<dbReference type="OrthoDB" id="7410169at2"/>
<evidence type="ECO:0000313" key="2">
    <source>
        <dbReference type="EMBL" id="RIV84262.1"/>
    </source>
</evidence>